<dbReference type="SUPFAM" id="SSF53335">
    <property type="entry name" value="S-adenosyl-L-methionine-dependent methyltransferases"/>
    <property type="match status" value="1"/>
</dbReference>
<evidence type="ECO:0000256" key="2">
    <source>
        <dbReference type="ARBA" id="ARBA00022603"/>
    </source>
</evidence>
<evidence type="ECO:0000256" key="3">
    <source>
        <dbReference type="ARBA" id="ARBA00022679"/>
    </source>
</evidence>
<evidence type="ECO:0008006" key="6">
    <source>
        <dbReference type="Google" id="ProtNLM"/>
    </source>
</evidence>
<reference evidence="4" key="1">
    <citation type="journal article" date="2020" name="bioRxiv">
        <title>Comparative genomics of Chlamydomonas.</title>
        <authorList>
            <person name="Craig R.J."/>
            <person name="Hasan A.R."/>
            <person name="Ness R.W."/>
            <person name="Keightley P.D."/>
        </authorList>
    </citation>
    <scope>NUCLEOTIDE SEQUENCE</scope>
    <source>
        <strain evidence="4">SAG 7.73</strain>
    </source>
</reference>
<dbReference type="InterPro" id="IPR007213">
    <property type="entry name" value="Ppm1/Ppm2/Tcmp"/>
</dbReference>
<evidence type="ECO:0000313" key="4">
    <source>
        <dbReference type="EMBL" id="KAG2423895.1"/>
    </source>
</evidence>
<dbReference type="GO" id="GO:0008168">
    <property type="term" value="F:methyltransferase activity"/>
    <property type="evidence" value="ECO:0007669"/>
    <property type="project" value="UniProtKB-KW"/>
</dbReference>
<dbReference type="EMBL" id="JAEHOC010000072">
    <property type="protein sequence ID" value="KAG2423895.1"/>
    <property type="molecule type" value="Genomic_DNA"/>
</dbReference>
<dbReference type="Pfam" id="PF04072">
    <property type="entry name" value="LCM"/>
    <property type="match status" value="1"/>
</dbReference>
<gene>
    <name evidence="4" type="ORF">HXX76_014948</name>
</gene>
<dbReference type="InterPro" id="IPR029063">
    <property type="entry name" value="SAM-dependent_MTases_sf"/>
</dbReference>
<dbReference type="GO" id="GO:0032259">
    <property type="term" value="P:methylation"/>
    <property type="evidence" value="ECO:0007669"/>
    <property type="project" value="UniProtKB-KW"/>
</dbReference>
<name>A0A835VQC7_CHLIN</name>
<dbReference type="PANTHER" id="PTHR43619">
    <property type="entry name" value="S-ADENOSYL-L-METHIONINE-DEPENDENT METHYLTRANSFERASE YKTD-RELATED"/>
    <property type="match status" value="1"/>
</dbReference>
<comment type="caution">
    <text evidence="4">The sequence shown here is derived from an EMBL/GenBank/DDBJ whole genome shotgun (WGS) entry which is preliminary data.</text>
</comment>
<accession>A0A835VQC7</accession>
<protein>
    <recommendedName>
        <fullName evidence="6">S-adenosyl-L-methionine-dependent methyltransferase</fullName>
    </recommendedName>
</protein>
<keyword evidence="5" id="KW-1185">Reference proteome</keyword>
<evidence type="ECO:0000313" key="5">
    <source>
        <dbReference type="Proteomes" id="UP000650467"/>
    </source>
</evidence>
<dbReference type="AlphaFoldDB" id="A0A835VQC7"/>
<sequence length="320" mass="33035">MSSEPQLAAPSPGAADRDDAVVRAARAQLTDVEATAVAVSKFRVAAAKLRRPDGSPFFDASFDAALCNAVLPQDEQAALLAQFQDHMIAVLAVRTAEIDEHVMAAVGAAPGSSSDTGSSSGSSPGVRQLVILGAGLDMRAWRLPLEGAGSSSGSSSGGVTVFELDSGTTESLKTRVLGPAPPPGRCRRAFVQADLEDPEQALDRLRAAGWDPAAPSVFVLEGLIGYLSVAAGDALLARLRSAAAPGSRLLLTTPPSPAWRDELQASRGVKLHHTTFEEPEQTLGRAVAAGWSGAELRGAEALAAKYGMPQNRQGVILAAV</sequence>
<keyword evidence="2" id="KW-0489">Methyltransferase</keyword>
<dbReference type="NCBIfam" id="TIGR00027">
    <property type="entry name" value="mthyl_TIGR00027"/>
    <property type="match status" value="1"/>
</dbReference>
<dbReference type="OrthoDB" id="203237at2759"/>
<dbReference type="InterPro" id="IPR011610">
    <property type="entry name" value="SAM_mthyl_Trfase_ML2640-like"/>
</dbReference>
<comment type="similarity">
    <text evidence="1">Belongs to the UPF0677 family.</text>
</comment>
<proteinExistence type="inferred from homology"/>
<dbReference type="Gene3D" id="3.40.50.150">
    <property type="entry name" value="Vaccinia Virus protein VP39"/>
    <property type="match status" value="1"/>
</dbReference>
<dbReference type="PANTHER" id="PTHR43619:SF2">
    <property type="entry name" value="S-ADENOSYL-L-METHIONINE-DEPENDENT METHYLTRANSFERASES SUPERFAMILY PROTEIN"/>
    <property type="match status" value="1"/>
</dbReference>
<keyword evidence="3" id="KW-0808">Transferase</keyword>
<evidence type="ECO:0000256" key="1">
    <source>
        <dbReference type="ARBA" id="ARBA00008138"/>
    </source>
</evidence>
<organism evidence="4 5">
    <name type="scientific">Chlamydomonas incerta</name>
    <dbReference type="NCBI Taxonomy" id="51695"/>
    <lineage>
        <taxon>Eukaryota</taxon>
        <taxon>Viridiplantae</taxon>
        <taxon>Chlorophyta</taxon>
        <taxon>core chlorophytes</taxon>
        <taxon>Chlorophyceae</taxon>
        <taxon>CS clade</taxon>
        <taxon>Chlamydomonadales</taxon>
        <taxon>Chlamydomonadaceae</taxon>
        <taxon>Chlamydomonas</taxon>
    </lineage>
</organism>
<dbReference type="Proteomes" id="UP000650467">
    <property type="component" value="Unassembled WGS sequence"/>
</dbReference>